<organism evidence="7 8">
    <name type="scientific">Empedobacter falsenii</name>
    <dbReference type="NCBI Taxonomy" id="343874"/>
    <lineage>
        <taxon>Bacteria</taxon>
        <taxon>Pseudomonadati</taxon>
        <taxon>Bacteroidota</taxon>
        <taxon>Flavobacteriia</taxon>
        <taxon>Flavobacteriales</taxon>
        <taxon>Weeksellaceae</taxon>
        <taxon>Empedobacter</taxon>
    </lineage>
</organism>
<accession>A0A376G2E4</accession>
<dbReference type="Pfam" id="PF05171">
    <property type="entry name" value="HemS"/>
    <property type="match status" value="2"/>
</dbReference>
<feature type="domain" description="ABC transporter" evidence="6">
    <location>
        <begin position="2"/>
        <end position="240"/>
    </location>
</feature>
<proteinExistence type="predicted"/>
<evidence type="ECO:0000313" key="7">
    <source>
        <dbReference type="EMBL" id="STD54789.1"/>
    </source>
</evidence>
<dbReference type="FunFam" id="3.40.50.300:FF:000134">
    <property type="entry name" value="Iron-enterobactin ABC transporter ATP-binding protein"/>
    <property type="match status" value="1"/>
</dbReference>
<dbReference type="InterPro" id="IPR053733">
    <property type="entry name" value="Heme_Transport_Util_sf"/>
</dbReference>
<keyword evidence="1" id="KW-0813">Transport</keyword>
<keyword evidence="4" id="KW-1278">Translocase</keyword>
<protein>
    <submittedName>
        <fullName evidence="7">Hemin transport protein hemS</fullName>
    </submittedName>
</protein>
<name>A0A376G2E4_9FLAO</name>
<dbReference type="PROSITE" id="PS50893">
    <property type="entry name" value="ABC_TRANSPORTER_2"/>
    <property type="match status" value="1"/>
</dbReference>
<dbReference type="GO" id="GO:0016887">
    <property type="term" value="F:ATP hydrolysis activity"/>
    <property type="evidence" value="ECO:0007669"/>
    <property type="project" value="InterPro"/>
</dbReference>
<gene>
    <name evidence="7" type="primary">hemS</name>
    <name evidence="7" type="ORF">NCTC13456_01199</name>
</gene>
<dbReference type="SUPFAM" id="SSF144064">
    <property type="entry name" value="Heme iron utilization protein-like"/>
    <property type="match status" value="1"/>
</dbReference>
<dbReference type="Gene3D" id="3.40.50.300">
    <property type="entry name" value="P-loop containing nucleotide triphosphate hydrolases"/>
    <property type="match status" value="1"/>
</dbReference>
<sequence>MLAVENINYQHKSFKILDTISFDAKVGKMIAIVGPNGAGKSSLLSYIANEIEPNANLIRLKDIALKNWKKEDLPQHKAKFSQHQPTDIPLTVKEVALMGRYPYFQNSPQQQDIDAVDYWMTKTDINHLKDRDYIHLSGGEKQRVHLARVFVQLENEVNQKLLLLDEPLNNLDVSHQFNLLEILNDFKQKGNLVILVMHDLNLASQFADEVILMNKGKIVYQDSPEKVFQPEIISKIYRFPCTICKNPIDQKPLILFGKKTITMNTLTDLKQQWKDLKANQPKIRIRNAAKELGVSEMELLATQLGDNVTKLKPEFAAILQEIESLGKVMALTRNNECVHERKGIYLNPDFSSPHAQLFVGEDIDMRIFLNHWKTAFAVVEKSEHGERKSLQFFGKDGEAIHKIYLVPQSNVEAFDALVENYKNEDQQTIPTTEIIENKVTEKPDNEIDVEGFQQAWVELKDTHNFFMMLRKFGVTRTQALRLAPTDYHAKQISNEAIVQFLEKSAELQTPIMVFTGNKGNIQIHTGEIKRTMWHENWFNILDPDFNMHLDMSKIASTWIVRKPTEDGIVTAIEVFNDKGEIIVQFFGKRKPGIPELEQWREIVAELK</sequence>
<dbReference type="AlphaFoldDB" id="A0A376G2E4"/>
<dbReference type="Pfam" id="PF00005">
    <property type="entry name" value="ABC_tran"/>
    <property type="match status" value="1"/>
</dbReference>
<dbReference type="EMBL" id="UFXS01000001">
    <property type="protein sequence ID" value="STD54789.1"/>
    <property type="molecule type" value="Genomic_DNA"/>
</dbReference>
<dbReference type="GO" id="GO:0005524">
    <property type="term" value="F:ATP binding"/>
    <property type="evidence" value="ECO:0007669"/>
    <property type="project" value="UniProtKB-KW"/>
</dbReference>
<dbReference type="InterPro" id="IPR007845">
    <property type="entry name" value="HemS/ChuX_dom"/>
</dbReference>
<evidence type="ECO:0000313" key="8">
    <source>
        <dbReference type="Proteomes" id="UP000254737"/>
    </source>
</evidence>
<dbReference type="InterPro" id="IPR027417">
    <property type="entry name" value="P-loop_NTPase"/>
</dbReference>
<dbReference type="PANTHER" id="PTHR42794">
    <property type="entry name" value="HEMIN IMPORT ATP-BINDING PROTEIN HMUV"/>
    <property type="match status" value="1"/>
</dbReference>
<evidence type="ECO:0000256" key="1">
    <source>
        <dbReference type="ARBA" id="ARBA00022448"/>
    </source>
</evidence>
<dbReference type="STRING" id="343874.GCA_000805695_00356"/>
<dbReference type="InterPro" id="IPR003593">
    <property type="entry name" value="AAA+_ATPase"/>
</dbReference>
<dbReference type="CDD" id="cd16831">
    <property type="entry name" value="HemS-like_C"/>
    <property type="match status" value="1"/>
</dbReference>
<dbReference type="CDD" id="cd16830">
    <property type="entry name" value="HemS-like_N"/>
    <property type="match status" value="1"/>
</dbReference>
<dbReference type="SMART" id="SM00382">
    <property type="entry name" value="AAA"/>
    <property type="match status" value="1"/>
</dbReference>
<evidence type="ECO:0000256" key="5">
    <source>
        <dbReference type="ARBA" id="ARBA00037066"/>
    </source>
</evidence>
<dbReference type="CDD" id="cd03214">
    <property type="entry name" value="ABC_Iron-Siderophores_B12_Hemin"/>
    <property type="match status" value="1"/>
</dbReference>
<evidence type="ECO:0000256" key="3">
    <source>
        <dbReference type="ARBA" id="ARBA00022840"/>
    </source>
</evidence>
<evidence type="ECO:0000259" key="6">
    <source>
        <dbReference type="PROSITE" id="PS50893"/>
    </source>
</evidence>
<dbReference type="PANTHER" id="PTHR42794:SF1">
    <property type="entry name" value="HEMIN IMPORT ATP-BINDING PROTEIN HMUV"/>
    <property type="match status" value="1"/>
</dbReference>
<dbReference type="NCBIfam" id="NF010068">
    <property type="entry name" value="PRK13548.1"/>
    <property type="match status" value="1"/>
</dbReference>
<dbReference type="SUPFAM" id="SSF52540">
    <property type="entry name" value="P-loop containing nucleoside triphosphate hydrolases"/>
    <property type="match status" value="1"/>
</dbReference>
<keyword evidence="3" id="KW-0067">ATP-binding</keyword>
<dbReference type="InterPro" id="IPR003439">
    <property type="entry name" value="ABC_transporter-like_ATP-bd"/>
</dbReference>
<evidence type="ECO:0000256" key="4">
    <source>
        <dbReference type="ARBA" id="ARBA00022967"/>
    </source>
</evidence>
<keyword evidence="2" id="KW-0547">Nucleotide-binding</keyword>
<comment type="function">
    <text evidence="5">Part of the ABC transporter complex HmuTUV involved in hemin import. Responsible for energy coupling to the transport system.</text>
</comment>
<reference evidence="7 8" key="1">
    <citation type="submission" date="2018-06" db="EMBL/GenBank/DDBJ databases">
        <authorList>
            <consortium name="Pathogen Informatics"/>
            <person name="Doyle S."/>
        </authorList>
    </citation>
    <scope>NUCLEOTIDE SEQUENCE [LARGE SCALE GENOMIC DNA]</scope>
    <source>
        <strain evidence="7 8">NCTC13456</strain>
    </source>
</reference>
<dbReference type="Gene3D" id="3.40.1570.10">
    <property type="entry name" value="HemS/ChuS/ChuX like domains"/>
    <property type="match status" value="2"/>
</dbReference>
<evidence type="ECO:0000256" key="2">
    <source>
        <dbReference type="ARBA" id="ARBA00022741"/>
    </source>
</evidence>
<dbReference type="GO" id="GO:0006826">
    <property type="term" value="P:iron ion transport"/>
    <property type="evidence" value="ECO:0007669"/>
    <property type="project" value="InterPro"/>
</dbReference>
<dbReference type="Proteomes" id="UP000254737">
    <property type="component" value="Unassembled WGS sequence"/>
</dbReference>